<dbReference type="SUPFAM" id="SSF55729">
    <property type="entry name" value="Acyl-CoA N-acyltransferases (Nat)"/>
    <property type="match status" value="1"/>
</dbReference>
<dbReference type="PROSITE" id="PS51257">
    <property type="entry name" value="PROKAR_LIPOPROTEIN"/>
    <property type="match status" value="1"/>
</dbReference>
<dbReference type="EMBL" id="JBGBPQ010000003">
    <property type="protein sequence ID" value="KAL1526236.1"/>
    <property type="molecule type" value="Genomic_DNA"/>
</dbReference>
<gene>
    <name evidence="4" type="ORF">AB1Y20_014958</name>
</gene>
<reference evidence="4 5" key="1">
    <citation type="journal article" date="2024" name="Science">
        <title>Giant polyketide synthase enzymes in the biosynthesis of giant marine polyether toxins.</title>
        <authorList>
            <person name="Fallon T.R."/>
            <person name="Shende V.V."/>
            <person name="Wierzbicki I.H."/>
            <person name="Pendleton A.L."/>
            <person name="Watervoot N.F."/>
            <person name="Auber R.P."/>
            <person name="Gonzalez D.J."/>
            <person name="Wisecaver J.H."/>
            <person name="Moore B.S."/>
        </authorList>
    </citation>
    <scope>NUCLEOTIDE SEQUENCE [LARGE SCALE GENOMIC DNA]</scope>
    <source>
        <strain evidence="4 5">12B1</strain>
    </source>
</reference>
<accession>A0AB34JWE8</accession>
<evidence type="ECO:0000256" key="2">
    <source>
        <dbReference type="SAM" id="SignalP"/>
    </source>
</evidence>
<dbReference type="InterPro" id="IPR000182">
    <property type="entry name" value="GNAT_dom"/>
</dbReference>
<dbReference type="PROSITE" id="PS51186">
    <property type="entry name" value="GNAT"/>
    <property type="match status" value="1"/>
</dbReference>
<dbReference type="Gene3D" id="3.40.630.30">
    <property type="match status" value="1"/>
</dbReference>
<dbReference type="PANTHER" id="PTHR47443">
    <property type="entry name" value="ACYL-COA N-ACYLTRANSFERASES (NAT) SUPERFAMILY PROTEIN"/>
    <property type="match status" value="1"/>
</dbReference>
<feature type="region of interest" description="Disordered" evidence="1">
    <location>
        <begin position="104"/>
        <end position="153"/>
    </location>
</feature>
<protein>
    <recommendedName>
        <fullName evidence="3">N-acetyltransferase domain-containing protein</fullName>
    </recommendedName>
</protein>
<dbReference type="Proteomes" id="UP001515480">
    <property type="component" value="Unassembled WGS sequence"/>
</dbReference>
<name>A0AB34JWE8_PRYPA</name>
<dbReference type="GO" id="GO:0008080">
    <property type="term" value="F:N-acetyltransferase activity"/>
    <property type="evidence" value="ECO:0007669"/>
    <property type="project" value="TreeGrafter"/>
</dbReference>
<dbReference type="GO" id="GO:0009507">
    <property type="term" value="C:chloroplast"/>
    <property type="evidence" value="ECO:0007669"/>
    <property type="project" value="TreeGrafter"/>
</dbReference>
<dbReference type="CDD" id="cd04301">
    <property type="entry name" value="NAT_SF"/>
    <property type="match status" value="1"/>
</dbReference>
<dbReference type="Pfam" id="PF00583">
    <property type="entry name" value="Acetyltransf_1"/>
    <property type="match status" value="1"/>
</dbReference>
<feature type="domain" description="N-acetyltransferase" evidence="3">
    <location>
        <begin position="152"/>
        <end position="322"/>
    </location>
</feature>
<keyword evidence="2" id="KW-0732">Signal</keyword>
<keyword evidence="5" id="KW-1185">Reference proteome</keyword>
<comment type="caution">
    <text evidence="4">The sequence shown here is derived from an EMBL/GenBank/DDBJ whole genome shotgun (WGS) entry which is preliminary data.</text>
</comment>
<dbReference type="AlphaFoldDB" id="A0AB34JWE8"/>
<sequence>MKALALALALATRPWGCAAAWGCAGLGCGAASPASLRLVPAAATARRVVHPPVCFIELHALGATYPQDLREEAPRFRVGLLSESDVFGVAGLLVECFYGPQMKKQDDPSSGAAPSASPAEAGAATKIGTPPPPPPMFARKRRQPLGAKPDAVPPRLVGASLALQERWRTASRGLQWRLSERLRRPSVALSLESSLLLALQERRTGQLVGCVEVSLRPVDGKLPGEFAVPPLFLSHSHEELGAYLSNLAVLPEYRRGGLARRLLCVAEWLVRSEWGMDAMYLHVDMNNAAAVRLYESLGYQPLPAFDTACLPPRTCFAALTGAPTPRNRFHRKLLVAAPPLREVTPSAQGTAPVVAGAVPVPANALHPQYGPNMLGEPNGVAGRGVLV</sequence>
<feature type="compositionally biased region" description="Low complexity" evidence="1">
    <location>
        <begin position="108"/>
        <end position="124"/>
    </location>
</feature>
<evidence type="ECO:0000256" key="1">
    <source>
        <dbReference type="SAM" id="MobiDB-lite"/>
    </source>
</evidence>
<feature type="chain" id="PRO_5044301260" description="N-acetyltransferase domain-containing protein" evidence="2">
    <location>
        <begin position="20"/>
        <end position="387"/>
    </location>
</feature>
<dbReference type="InterPro" id="IPR016181">
    <property type="entry name" value="Acyl_CoA_acyltransferase"/>
</dbReference>
<evidence type="ECO:0000313" key="4">
    <source>
        <dbReference type="EMBL" id="KAL1526236.1"/>
    </source>
</evidence>
<evidence type="ECO:0000313" key="5">
    <source>
        <dbReference type="Proteomes" id="UP001515480"/>
    </source>
</evidence>
<evidence type="ECO:0000259" key="3">
    <source>
        <dbReference type="PROSITE" id="PS51186"/>
    </source>
</evidence>
<feature type="signal peptide" evidence="2">
    <location>
        <begin position="1"/>
        <end position="19"/>
    </location>
</feature>
<dbReference type="PANTHER" id="PTHR47443:SF3">
    <property type="entry name" value="GCN5-RELATED N-ACETYLTRANSFERASE 4, CHLOROPLASTIC"/>
    <property type="match status" value="1"/>
</dbReference>
<proteinExistence type="predicted"/>
<organism evidence="4 5">
    <name type="scientific">Prymnesium parvum</name>
    <name type="common">Toxic golden alga</name>
    <dbReference type="NCBI Taxonomy" id="97485"/>
    <lineage>
        <taxon>Eukaryota</taxon>
        <taxon>Haptista</taxon>
        <taxon>Haptophyta</taxon>
        <taxon>Prymnesiophyceae</taxon>
        <taxon>Prymnesiales</taxon>
        <taxon>Prymnesiaceae</taxon>
        <taxon>Prymnesium</taxon>
    </lineage>
</organism>